<accession>A0A1M6UQ09</accession>
<dbReference type="PANTHER" id="PTHR11907">
    <property type="entry name" value="AMIDOPHOSPHORIBOSYLTRANSFERASE"/>
    <property type="match status" value="1"/>
</dbReference>
<gene>
    <name evidence="4" type="ORF">SAMN05216463_11051</name>
</gene>
<organism evidence="4 5">
    <name type="scientific">Xylanibacter ruminicola</name>
    <name type="common">Prevotella ruminicola</name>
    <dbReference type="NCBI Taxonomy" id="839"/>
    <lineage>
        <taxon>Bacteria</taxon>
        <taxon>Pseudomonadati</taxon>
        <taxon>Bacteroidota</taxon>
        <taxon>Bacteroidia</taxon>
        <taxon>Bacteroidales</taxon>
        <taxon>Prevotellaceae</taxon>
        <taxon>Xylanibacter</taxon>
    </lineage>
</organism>
<keyword evidence="4" id="KW-0328">Glycosyltransferase</keyword>
<protein>
    <submittedName>
        <fullName evidence="4">Amidophosphoribosyltransferase</fullName>
    </submittedName>
</protein>
<dbReference type="Proteomes" id="UP000184130">
    <property type="component" value="Unassembled WGS sequence"/>
</dbReference>
<proteinExistence type="predicted"/>
<dbReference type="SUPFAM" id="SSF53271">
    <property type="entry name" value="PRTase-like"/>
    <property type="match status" value="1"/>
</dbReference>
<reference evidence="4 5" key="1">
    <citation type="submission" date="2016-11" db="EMBL/GenBank/DDBJ databases">
        <authorList>
            <person name="Jaros S."/>
            <person name="Januszkiewicz K."/>
            <person name="Wedrychowicz H."/>
        </authorList>
    </citation>
    <scope>NUCLEOTIDE SEQUENCE [LARGE SCALE GENOMIC DNA]</scope>
    <source>
        <strain evidence="4 5">KHT3</strain>
    </source>
</reference>
<keyword evidence="2" id="KW-0315">Glutamine amidotransferase</keyword>
<dbReference type="GO" id="GO:0016757">
    <property type="term" value="F:glycosyltransferase activity"/>
    <property type="evidence" value="ECO:0007669"/>
    <property type="project" value="UniProtKB-KW"/>
</dbReference>
<dbReference type="CDD" id="cd06223">
    <property type="entry name" value="PRTases_typeI"/>
    <property type="match status" value="1"/>
</dbReference>
<evidence type="ECO:0000256" key="2">
    <source>
        <dbReference type="ARBA" id="ARBA00022962"/>
    </source>
</evidence>
<dbReference type="EMBL" id="FRBD01000010">
    <property type="protein sequence ID" value="SHK71256.1"/>
    <property type="molecule type" value="Genomic_DNA"/>
</dbReference>
<dbReference type="OrthoDB" id="9801213at2"/>
<evidence type="ECO:0000256" key="1">
    <source>
        <dbReference type="ARBA" id="ARBA00022679"/>
    </source>
</evidence>
<dbReference type="InterPro" id="IPR029055">
    <property type="entry name" value="Ntn_hydrolases_N"/>
</dbReference>
<dbReference type="InterPro" id="IPR017932">
    <property type="entry name" value="GATase_2_dom"/>
</dbReference>
<sequence length="609" mass="69367">MEQLKHECGVAMIRLLKPLDYFEKKYGTWAYGFNKLYLMMEKQHNRGQEGAGLATVCLNKQPGTEYMFREKAEGKNAITEIFSRVTEEMAGELYMGHLRYSTTGKSGLTFVHPFLRRNNWRAKNLCLCGNFNMTNIDEVFDFLTAQGQSPRIYGDSYITLELMGHRLDREVERLFTEAKEKGLEGIDITNYIDDNVEMANVLKTTMIHYDGGYVMCGLTGSGEMFAVRDPWGIRPAFFYRDEELIALASERPVLQTTFDVDRDKVVELKPGQALIVHKNGDIKLEQILGGNTAQSNGPLGSAASQGEECSMVNVQYKYSACSFERIYFSRGSDCDIYQERKRLGEQLTPAIMKAIDGDVDHTVFSYIPNTAEVAYYGMTDGVRKLHGDVRTEKVVWKDIKLRTFISANTERNDLAAHVYDISYGSLTPNVDNLVIIDDSIVRGTTLKESIFKILDRLHPKRIVMVSSSPQIRYPDYYGIDMARLEEFCAFRATMALIEERGMWQLVNDTYLACKRELQKPKEEMENCVRAVYAPFTVEEINNKIVEMLRPADMQAPIELVFQSIEGLHEACPNHPGDWYFTGHYPTPGGNRLVNQAFINYIESKTSANK</sequence>
<feature type="domain" description="Glutamine amidotransferase type-2" evidence="3">
    <location>
        <begin position="8"/>
        <end position="279"/>
    </location>
</feature>
<dbReference type="SUPFAM" id="SSF56235">
    <property type="entry name" value="N-terminal nucleophile aminohydrolases (Ntn hydrolases)"/>
    <property type="match status" value="1"/>
</dbReference>
<evidence type="ECO:0000313" key="5">
    <source>
        <dbReference type="Proteomes" id="UP000184130"/>
    </source>
</evidence>
<dbReference type="RefSeq" id="WP_073207874.1">
    <property type="nucleotide sequence ID" value="NZ_FRBD01000010.1"/>
</dbReference>
<dbReference type="InterPro" id="IPR029057">
    <property type="entry name" value="PRTase-like"/>
</dbReference>
<name>A0A1M6UQ09_XYLRU</name>
<dbReference type="PROSITE" id="PS51278">
    <property type="entry name" value="GATASE_TYPE_2"/>
    <property type="match status" value="1"/>
</dbReference>
<dbReference type="InterPro" id="IPR000836">
    <property type="entry name" value="PRTase_dom"/>
</dbReference>
<evidence type="ECO:0000259" key="3">
    <source>
        <dbReference type="PROSITE" id="PS51278"/>
    </source>
</evidence>
<evidence type="ECO:0000313" key="4">
    <source>
        <dbReference type="EMBL" id="SHK71256.1"/>
    </source>
</evidence>
<dbReference type="Gene3D" id="3.60.20.10">
    <property type="entry name" value="Glutamine Phosphoribosylpyrophosphate, subunit 1, domain 1"/>
    <property type="match status" value="1"/>
</dbReference>
<dbReference type="Gene3D" id="3.40.50.2020">
    <property type="match status" value="1"/>
</dbReference>
<dbReference type="AlphaFoldDB" id="A0A1M6UQ09"/>
<keyword evidence="1 4" id="KW-0808">Transferase</keyword>